<dbReference type="Pfam" id="PF05239">
    <property type="entry name" value="PRC"/>
    <property type="match status" value="1"/>
</dbReference>
<dbReference type="InterPro" id="IPR011033">
    <property type="entry name" value="PRC_barrel-like_sf"/>
</dbReference>
<feature type="region of interest" description="Disordered" evidence="1">
    <location>
        <begin position="81"/>
        <end position="110"/>
    </location>
</feature>
<evidence type="ECO:0000313" key="5">
    <source>
        <dbReference type="Proteomes" id="UP000577419"/>
    </source>
</evidence>
<feature type="compositionally biased region" description="Basic and acidic residues" evidence="1">
    <location>
        <begin position="81"/>
        <end position="93"/>
    </location>
</feature>
<dbReference type="PANTHER" id="PTHR38137">
    <property type="entry name" value="PRC-BARREL DOMAIN PROTEIN"/>
    <property type="match status" value="1"/>
</dbReference>
<dbReference type="Proteomes" id="UP000683213">
    <property type="component" value="Unassembled WGS sequence"/>
</dbReference>
<evidence type="ECO:0000256" key="1">
    <source>
        <dbReference type="SAM" id="MobiDB-lite"/>
    </source>
</evidence>
<dbReference type="PANTHER" id="PTHR38137:SF1">
    <property type="entry name" value="PRC-BARREL DOMAIN-CONTAINING PROTEIN"/>
    <property type="match status" value="1"/>
</dbReference>
<dbReference type="EMBL" id="JAGVWF010000003">
    <property type="protein sequence ID" value="MBS3058841.1"/>
    <property type="molecule type" value="Genomic_DNA"/>
</dbReference>
<organism evidence="3 5">
    <name type="scientific">Candidatus Iainarchaeum sp</name>
    <dbReference type="NCBI Taxonomy" id="3101447"/>
    <lineage>
        <taxon>Archaea</taxon>
        <taxon>Candidatus Iainarchaeota</taxon>
        <taxon>Candidatus Iainarchaeia</taxon>
        <taxon>Candidatus Iainarchaeales</taxon>
        <taxon>Candidatus Iainarchaeaceae</taxon>
        <taxon>Candidatus Iainarchaeum</taxon>
    </lineage>
</organism>
<protein>
    <submittedName>
        <fullName evidence="4">PRC-barrel domain-containing protein</fullName>
    </submittedName>
</protein>
<reference evidence="4" key="3">
    <citation type="submission" date="2021-05" db="EMBL/GenBank/DDBJ databases">
        <title>Protein family content uncovers lineage relationships and bacterial pathway maintenance mechanisms in DPANN archaea.</title>
        <authorList>
            <person name="Castelle C.J."/>
            <person name="Meheust R."/>
            <person name="Jaffe A.L."/>
            <person name="Seitz K."/>
            <person name="Gong X."/>
            <person name="Baker B.J."/>
            <person name="Banfield J.F."/>
        </authorList>
    </citation>
    <scope>NUCLEOTIDE SEQUENCE</scope>
    <source>
        <strain evidence="4">RIFCSPHIGHO2_01_FULL_GW2011_AR10_43_9</strain>
    </source>
</reference>
<gene>
    <name evidence="3" type="ORF">HA237_00890</name>
    <name evidence="4" type="ORF">J4224_00255</name>
</gene>
<comment type="caution">
    <text evidence="3">The sequence shown here is derived from an EMBL/GenBank/DDBJ whole genome shotgun (WGS) entry which is preliminary data.</text>
</comment>
<feature type="domain" description="PRC-barrel" evidence="2">
    <location>
        <begin position="4"/>
        <end position="75"/>
    </location>
</feature>
<name>A0A7J4IT39_9ARCH</name>
<reference evidence="5" key="1">
    <citation type="journal article" date="2020" name="bioRxiv">
        <title>A rank-normalized archaeal taxonomy based on genome phylogeny resolves widespread incomplete and uneven classifications.</title>
        <authorList>
            <person name="Rinke C."/>
            <person name="Chuvochina M."/>
            <person name="Mussig A.J."/>
            <person name="Chaumeil P.-A."/>
            <person name="Waite D.W."/>
            <person name="Whitman W.B."/>
            <person name="Parks D.H."/>
            <person name="Hugenholtz P."/>
        </authorList>
    </citation>
    <scope>NUCLEOTIDE SEQUENCE [LARGE SCALE GENOMIC DNA]</scope>
</reference>
<evidence type="ECO:0000313" key="4">
    <source>
        <dbReference type="EMBL" id="MBS3058841.1"/>
    </source>
</evidence>
<dbReference type="EMBL" id="DUFG01000005">
    <property type="protein sequence ID" value="HIH07904.1"/>
    <property type="molecule type" value="Genomic_DNA"/>
</dbReference>
<proteinExistence type="predicted"/>
<evidence type="ECO:0000313" key="3">
    <source>
        <dbReference type="EMBL" id="HIH07904.1"/>
    </source>
</evidence>
<dbReference type="SUPFAM" id="SSF50346">
    <property type="entry name" value="PRC-barrel domain"/>
    <property type="match status" value="1"/>
</dbReference>
<dbReference type="Gene3D" id="2.30.30.240">
    <property type="entry name" value="PRC-barrel domain"/>
    <property type="match status" value="1"/>
</dbReference>
<dbReference type="InterPro" id="IPR027275">
    <property type="entry name" value="PRC-brl_dom"/>
</dbReference>
<accession>A0A7J4IT39</accession>
<dbReference type="Proteomes" id="UP000577419">
    <property type="component" value="Unassembled WGS sequence"/>
</dbReference>
<reference evidence="4" key="2">
    <citation type="submission" date="2021-03" db="EMBL/GenBank/DDBJ databases">
        <authorList>
            <person name="Jaffe A."/>
        </authorList>
    </citation>
    <scope>NUCLEOTIDE SEQUENCE</scope>
    <source>
        <strain evidence="4">RIFCSPHIGHO2_01_FULL_GW2011_AR10_43_9</strain>
    </source>
</reference>
<dbReference type="AlphaFoldDB" id="A0A7J4IT39"/>
<evidence type="ECO:0000259" key="2">
    <source>
        <dbReference type="Pfam" id="PF05239"/>
    </source>
</evidence>
<sequence>MVTRLSKLFGMDIYTASGDYKGRVFDLVINLERGKIETITTEPLKPRSKQEAKKILSEKSIPYRNVVAAKDIVVVGAKNMPVRDREREEEERSAAPLTRRYTAHHASHRR</sequence>
<feature type="compositionally biased region" description="Basic residues" evidence="1">
    <location>
        <begin position="101"/>
        <end position="110"/>
    </location>
</feature>